<accession>A0AAP2CT66</accession>
<organism evidence="1 2">
    <name type="scientific">Harenicola maris</name>
    <dbReference type="NCBI Taxonomy" id="2841044"/>
    <lineage>
        <taxon>Bacteria</taxon>
        <taxon>Pseudomonadati</taxon>
        <taxon>Pseudomonadota</taxon>
        <taxon>Alphaproteobacteria</taxon>
        <taxon>Rhodobacterales</taxon>
        <taxon>Paracoccaceae</taxon>
        <taxon>Harenicola</taxon>
    </lineage>
</organism>
<dbReference type="RefSeq" id="WP_327793344.1">
    <property type="nucleotide sequence ID" value="NZ_JADQAZ010000001.1"/>
</dbReference>
<name>A0AAP2CT66_9RHOB</name>
<dbReference type="Gene3D" id="3.40.50.300">
    <property type="entry name" value="P-loop containing nucleotide triphosphate hydrolases"/>
    <property type="match status" value="1"/>
</dbReference>
<proteinExistence type="predicted"/>
<reference evidence="1 2" key="1">
    <citation type="journal article" date="2021" name="Arch. Microbiol.">
        <title>Harenicola maris gen. nov., sp. nov. isolated from the Sea of Japan shallow sediments.</title>
        <authorList>
            <person name="Romanenko L.A."/>
            <person name="Kurilenko V.V."/>
            <person name="Chernysheva N.Y."/>
            <person name="Tekutyeva L.A."/>
            <person name="Velansky P.V."/>
            <person name="Svetashev V.I."/>
            <person name="Isaeva M.P."/>
        </authorList>
    </citation>
    <scope>NUCLEOTIDE SEQUENCE [LARGE SCALE GENOMIC DNA]</scope>
    <source>
        <strain evidence="1 2">KMM 3653</strain>
    </source>
</reference>
<dbReference type="AlphaFoldDB" id="A0AAP2CT66"/>
<sequence length="188" mass="20112">MFQIGELGGNAIADPLARNDVMGFIDTGFVVAAQGSIDTPDTQIVLYECNMVSGRSYADCHFQIGRLMLNTTPHASPPVQMTHTSKRFGRAHAVANVSIASVPGEGVGVFGPNGARTSCLMRLHAEAEEALHQIGPNVRNLQNTVVSLCVGQRQVRAIARALFFQAIILSLILKGAVADNWMQQGQPS</sequence>
<evidence type="ECO:0000313" key="1">
    <source>
        <dbReference type="EMBL" id="MBT0957168.1"/>
    </source>
</evidence>
<gene>
    <name evidence="1" type="ORF">IV417_07215</name>
</gene>
<dbReference type="SUPFAM" id="SSF52540">
    <property type="entry name" value="P-loop containing nucleoside triphosphate hydrolases"/>
    <property type="match status" value="1"/>
</dbReference>
<evidence type="ECO:0000313" key="2">
    <source>
        <dbReference type="Proteomes" id="UP001315686"/>
    </source>
</evidence>
<protein>
    <submittedName>
        <fullName evidence="1">Uncharacterized protein</fullName>
    </submittedName>
</protein>
<keyword evidence="2" id="KW-1185">Reference proteome</keyword>
<comment type="caution">
    <text evidence="1">The sequence shown here is derived from an EMBL/GenBank/DDBJ whole genome shotgun (WGS) entry which is preliminary data.</text>
</comment>
<dbReference type="InterPro" id="IPR027417">
    <property type="entry name" value="P-loop_NTPase"/>
</dbReference>
<dbReference type="EMBL" id="JADQAZ010000001">
    <property type="protein sequence ID" value="MBT0957168.1"/>
    <property type="molecule type" value="Genomic_DNA"/>
</dbReference>
<dbReference type="Proteomes" id="UP001315686">
    <property type="component" value="Unassembled WGS sequence"/>
</dbReference>